<dbReference type="EMBL" id="CP025066">
    <property type="protein sequence ID" value="AUX10589.1"/>
    <property type="molecule type" value="Genomic_DNA"/>
</dbReference>
<dbReference type="Proteomes" id="UP000263012">
    <property type="component" value="Chromosome"/>
</dbReference>
<dbReference type="AlphaFoldDB" id="A0A343TNB7"/>
<protein>
    <submittedName>
        <fullName evidence="1">Uncharacterized protein</fullName>
    </submittedName>
</protein>
<proteinExistence type="predicted"/>
<organism evidence="1 2">
    <name type="scientific">Halalkaliarchaeum desulfuricum</name>
    <dbReference type="NCBI Taxonomy" id="2055893"/>
    <lineage>
        <taxon>Archaea</taxon>
        <taxon>Methanobacteriati</taxon>
        <taxon>Methanobacteriota</taxon>
        <taxon>Stenosarchaea group</taxon>
        <taxon>Halobacteria</taxon>
        <taxon>Halobacteriales</taxon>
        <taxon>Haloferacaceae</taxon>
        <taxon>Halalkaliarchaeum</taxon>
    </lineage>
</organism>
<dbReference type="KEGG" id="hdf:AArcSl_2978"/>
<name>A0A343TNB7_9EURY</name>
<reference evidence="2" key="1">
    <citation type="submission" date="2017-11" db="EMBL/GenBank/DDBJ databases">
        <title>Phenotypic and genomic properties of facultatively anaerobic sulfur-reducing natronoarchaea from hypersaline soda lakes.</title>
        <authorList>
            <person name="Sorokin D.Y."/>
            <person name="Kublanov I.V."/>
            <person name="Roman P."/>
            <person name="Sinninghe Damste J.S."/>
            <person name="Golyshin P.N."/>
            <person name="Rojo D."/>
            <person name="Ciordia S."/>
            <person name="Mena M.D.C."/>
            <person name="Ferrer M."/>
            <person name="Messina E."/>
            <person name="Smedile F."/>
            <person name="La Spada G."/>
            <person name="La Cono V."/>
            <person name="Yakimov M.M."/>
        </authorList>
    </citation>
    <scope>NUCLEOTIDE SEQUENCE [LARGE SCALE GENOMIC DNA]</scope>
    <source>
        <strain evidence="2">AArc-Sl</strain>
    </source>
</reference>
<accession>A0A343TNB7</accession>
<keyword evidence="2" id="KW-1185">Reference proteome</keyword>
<sequence length="57" mass="6100">MRSLPYFSRCIGGTIPSARAQTGETEHGTVSGFHRGSMSQPIRSPNHAVCELAVSLI</sequence>
<evidence type="ECO:0000313" key="2">
    <source>
        <dbReference type="Proteomes" id="UP000263012"/>
    </source>
</evidence>
<evidence type="ECO:0000313" key="1">
    <source>
        <dbReference type="EMBL" id="AUX10589.1"/>
    </source>
</evidence>
<gene>
    <name evidence="1" type="ORF">AArcSl_2978</name>
</gene>